<protein>
    <submittedName>
        <fullName evidence="1">Uncharacterized protein</fullName>
    </submittedName>
</protein>
<name>A0A7W9UMH5_9NOCA</name>
<comment type="caution">
    <text evidence="1">The sequence shown here is derived from an EMBL/GenBank/DDBJ whole genome shotgun (WGS) entry which is preliminary data.</text>
</comment>
<evidence type="ECO:0000313" key="2">
    <source>
        <dbReference type="Proteomes" id="UP000540412"/>
    </source>
</evidence>
<proteinExistence type="predicted"/>
<dbReference type="Proteomes" id="UP000540412">
    <property type="component" value="Unassembled WGS sequence"/>
</dbReference>
<dbReference type="EMBL" id="JACHIT010000002">
    <property type="protein sequence ID" value="MBB5918377.1"/>
    <property type="molecule type" value="Genomic_DNA"/>
</dbReference>
<gene>
    <name evidence="1" type="ORF">BJY24_007289</name>
</gene>
<evidence type="ECO:0000313" key="1">
    <source>
        <dbReference type="EMBL" id="MBB5918377.1"/>
    </source>
</evidence>
<dbReference type="RefSeq" id="WP_157185753.1">
    <property type="nucleotide sequence ID" value="NZ_JACHIT010000002.1"/>
</dbReference>
<dbReference type="AlphaFoldDB" id="A0A7W9UMH5"/>
<reference evidence="1 2" key="1">
    <citation type="submission" date="2020-08" db="EMBL/GenBank/DDBJ databases">
        <title>Sequencing the genomes of 1000 actinobacteria strains.</title>
        <authorList>
            <person name="Klenk H.-P."/>
        </authorList>
    </citation>
    <scope>NUCLEOTIDE SEQUENCE [LARGE SCALE GENOMIC DNA]</scope>
    <source>
        <strain evidence="1 2">DSM 43582</strain>
    </source>
</reference>
<organism evidence="1 2">
    <name type="scientific">Nocardia transvalensis</name>
    <dbReference type="NCBI Taxonomy" id="37333"/>
    <lineage>
        <taxon>Bacteria</taxon>
        <taxon>Bacillati</taxon>
        <taxon>Actinomycetota</taxon>
        <taxon>Actinomycetes</taxon>
        <taxon>Mycobacteriales</taxon>
        <taxon>Nocardiaceae</taxon>
        <taxon>Nocardia</taxon>
    </lineage>
</organism>
<sequence>MGDRRMYEDRLVAVVESVARRRGYSFRLTAPDAVMLSGPTTFVMFLGNLRRRAAALEVEEWPALVDDVFDTREVEGAVDRESPLDYTDFRVMRNLVRTRLYSTGSGLGNEVRRIVAPGLIQRVVIDRIHTVTPVTYDMLAQWPIGEWDLFALADRNVYADGGVEIQYARFDVDVADGLAPIALLTGPEYLTAHARWLGDYPVTGPHGAVFILPAKESMYVYPVTGLEVIRSVTVLAHLAVSHAANDPWPINSWVYLWHNGSLDLAATVRPSDDGVEIRPTPRFGDYINTLGDTEP</sequence>
<accession>A0A7W9UMH5</accession>
<keyword evidence="2" id="KW-1185">Reference proteome</keyword>